<gene>
    <name evidence="1" type="ORF">N0V91_007451</name>
</gene>
<keyword evidence="2" id="KW-1185">Reference proteome</keyword>
<dbReference type="AlphaFoldDB" id="A0A9W8ZAU0"/>
<proteinExistence type="predicted"/>
<dbReference type="Proteomes" id="UP001140510">
    <property type="component" value="Unassembled WGS sequence"/>
</dbReference>
<protein>
    <submittedName>
        <fullName evidence="1">Uncharacterized protein</fullName>
    </submittedName>
</protein>
<comment type="caution">
    <text evidence="1">The sequence shown here is derived from an EMBL/GenBank/DDBJ whole genome shotgun (WGS) entry which is preliminary data.</text>
</comment>
<evidence type="ECO:0000313" key="2">
    <source>
        <dbReference type="Proteomes" id="UP001140510"/>
    </source>
</evidence>
<organism evidence="1 2">
    <name type="scientific">Didymella pomorum</name>
    <dbReference type="NCBI Taxonomy" id="749634"/>
    <lineage>
        <taxon>Eukaryota</taxon>
        <taxon>Fungi</taxon>
        <taxon>Dikarya</taxon>
        <taxon>Ascomycota</taxon>
        <taxon>Pezizomycotina</taxon>
        <taxon>Dothideomycetes</taxon>
        <taxon>Pleosporomycetidae</taxon>
        <taxon>Pleosporales</taxon>
        <taxon>Pleosporineae</taxon>
        <taxon>Didymellaceae</taxon>
        <taxon>Didymella</taxon>
    </lineage>
</organism>
<evidence type="ECO:0000313" key="1">
    <source>
        <dbReference type="EMBL" id="KAJ4402090.1"/>
    </source>
</evidence>
<dbReference type="EMBL" id="JAPEVA010000065">
    <property type="protein sequence ID" value="KAJ4402090.1"/>
    <property type="molecule type" value="Genomic_DNA"/>
</dbReference>
<accession>A0A9W8ZAU0</accession>
<reference evidence="1" key="1">
    <citation type="submission" date="2022-10" db="EMBL/GenBank/DDBJ databases">
        <title>Tapping the CABI collections for fungal endophytes: first genome assemblies for Collariella, Neodidymelliopsis, Ascochyta clinopodiicola, Didymella pomorum, Didymosphaeria variabile, Neocosmospora piperis and Neocucurbitaria cava.</title>
        <authorList>
            <person name="Hill R."/>
        </authorList>
    </citation>
    <scope>NUCLEOTIDE SEQUENCE</scope>
    <source>
        <strain evidence="1">IMI 355091</strain>
    </source>
</reference>
<name>A0A9W8ZAU0_9PLEO</name>
<sequence>MYPMTTIEPIPMRFLWEARSVDYAIELTLNAMSFYQNKVGSDNLDKVMDNFTMAQSLATMASTHDLMPLCSAGGNGPYQRNVQNHSYPQLDTKVAYGQHDAKPAYAQNWSAPYGEDTPPIDNYSFDQSATYLQPPTTLAGSNIVSA</sequence>
<dbReference type="OrthoDB" id="5394557at2759"/>